<feature type="compositionally biased region" description="Polar residues" evidence="1">
    <location>
        <begin position="254"/>
        <end position="270"/>
    </location>
</feature>
<accession>A0A6B2M3P9</accession>
<sequence length="270" mass="29524">MHTILSPQVRWGLFVLCSITLVMSSFTKAQSTPDWWTDPATAIYENATPPTEPEHYSPVNVGQLKYVATQAKAYLDSIYTGLDWNWAYEGSGVTNPFPFVSQDNYSPVNVGQIKAVAYGFYKILDSRLHGSSQNISDFGGSTSSLDGFTVPWDSIITGENSDVANIGQLKLVFSFWPDRDTIDADGLADYWEKRIWGNTTTASDPNGDVDGDGISNIEEFQTGGDPSADPLSGVVSPQLTQSPTGMIYFRREPNGSTDYQFNPLTGSVTP</sequence>
<dbReference type="EMBL" id="JAAGNX010000003">
    <property type="protein sequence ID" value="NDV63383.1"/>
    <property type="molecule type" value="Genomic_DNA"/>
</dbReference>
<name>A0A6B2M3P9_9BACT</name>
<evidence type="ECO:0000256" key="1">
    <source>
        <dbReference type="SAM" id="MobiDB-lite"/>
    </source>
</evidence>
<keyword evidence="4" id="KW-1185">Reference proteome</keyword>
<gene>
    <name evidence="3" type="ORF">G0Q06_13035</name>
</gene>
<dbReference type="AlphaFoldDB" id="A0A6B2M3P9"/>
<feature type="chain" id="PRO_5025334983" evidence="2">
    <location>
        <begin position="30"/>
        <end position="270"/>
    </location>
</feature>
<dbReference type="Proteomes" id="UP000478417">
    <property type="component" value="Unassembled WGS sequence"/>
</dbReference>
<feature type="compositionally biased region" description="Polar residues" evidence="1">
    <location>
        <begin position="235"/>
        <end position="244"/>
    </location>
</feature>
<reference evidence="3 4" key="1">
    <citation type="submission" date="2020-02" db="EMBL/GenBank/DDBJ databases">
        <title>Albibacoteraceae fam. nov., the first described family within the subdivision 4 Verrucomicrobia.</title>
        <authorList>
            <person name="Xi F."/>
        </authorList>
    </citation>
    <scope>NUCLEOTIDE SEQUENCE [LARGE SCALE GENOMIC DNA]</scope>
    <source>
        <strain evidence="3 4">CK1056</strain>
    </source>
</reference>
<feature type="signal peptide" evidence="2">
    <location>
        <begin position="1"/>
        <end position="29"/>
    </location>
</feature>
<evidence type="ECO:0000313" key="4">
    <source>
        <dbReference type="Proteomes" id="UP000478417"/>
    </source>
</evidence>
<comment type="caution">
    <text evidence="3">The sequence shown here is derived from an EMBL/GenBank/DDBJ whole genome shotgun (WGS) entry which is preliminary data.</text>
</comment>
<evidence type="ECO:0000256" key="2">
    <source>
        <dbReference type="SAM" id="SignalP"/>
    </source>
</evidence>
<evidence type="ECO:0000313" key="3">
    <source>
        <dbReference type="EMBL" id="NDV63383.1"/>
    </source>
</evidence>
<proteinExistence type="predicted"/>
<organism evidence="3 4">
    <name type="scientific">Oceanipulchritudo coccoides</name>
    <dbReference type="NCBI Taxonomy" id="2706888"/>
    <lineage>
        <taxon>Bacteria</taxon>
        <taxon>Pseudomonadati</taxon>
        <taxon>Verrucomicrobiota</taxon>
        <taxon>Opitutia</taxon>
        <taxon>Puniceicoccales</taxon>
        <taxon>Oceanipulchritudinaceae</taxon>
        <taxon>Oceanipulchritudo</taxon>
    </lineage>
</organism>
<keyword evidence="2" id="KW-0732">Signal</keyword>
<feature type="region of interest" description="Disordered" evidence="1">
    <location>
        <begin position="200"/>
        <end position="270"/>
    </location>
</feature>
<protein>
    <submittedName>
        <fullName evidence="3">Uncharacterized protein</fullName>
    </submittedName>
</protein>